<dbReference type="EC" id="2.3.1.-" evidence="6"/>
<evidence type="ECO:0000256" key="7">
    <source>
        <dbReference type="SAM" id="MobiDB-lite"/>
    </source>
</evidence>
<evidence type="ECO:0000259" key="9">
    <source>
        <dbReference type="PROSITE" id="PS51826"/>
    </source>
</evidence>
<evidence type="ECO:0000256" key="5">
    <source>
        <dbReference type="ARBA" id="ARBA00023315"/>
    </source>
</evidence>
<dbReference type="InterPro" id="IPR014276">
    <property type="entry name" value="2-oxoglutarate_DH_E2"/>
</dbReference>
<organism evidence="10 11">
    <name type="scientific">Micromonospora antibiotica</name>
    <dbReference type="NCBI Taxonomy" id="2807623"/>
    <lineage>
        <taxon>Bacteria</taxon>
        <taxon>Bacillati</taxon>
        <taxon>Actinomycetota</taxon>
        <taxon>Actinomycetes</taxon>
        <taxon>Micromonosporales</taxon>
        <taxon>Micromonosporaceae</taxon>
        <taxon>Micromonospora</taxon>
    </lineage>
</organism>
<evidence type="ECO:0000256" key="2">
    <source>
        <dbReference type="ARBA" id="ARBA00007317"/>
    </source>
</evidence>
<dbReference type="PROSITE" id="PS00189">
    <property type="entry name" value="LIPOYL"/>
    <property type="match status" value="2"/>
</dbReference>
<protein>
    <recommendedName>
        <fullName evidence="6">Dihydrolipoamide acetyltransferase component of pyruvate dehydrogenase complex</fullName>
        <ecNumber evidence="6">2.3.1.-</ecNumber>
    </recommendedName>
</protein>
<dbReference type="Pfam" id="PF02817">
    <property type="entry name" value="E3_binding"/>
    <property type="match status" value="1"/>
</dbReference>
<feature type="compositionally biased region" description="Low complexity" evidence="7">
    <location>
        <begin position="340"/>
        <end position="364"/>
    </location>
</feature>
<dbReference type="SUPFAM" id="SSF47005">
    <property type="entry name" value="Peripheral subunit-binding domain of 2-oxo acid dehydrogenase complex"/>
    <property type="match status" value="1"/>
</dbReference>
<feature type="domain" description="Lipoyl-binding" evidence="8">
    <location>
        <begin position="2"/>
        <end position="77"/>
    </location>
</feature>
<comment type="similarity">
    <text evidence="2 6">Belongs to the 2-oxoacid dehydrogenase family.</text>
</comment>
<feature type="region of interest" description="Disordered" evidence="7">
    <location>
        <begin position="212"/>
        <end position="292"/>
    </location>
</feature>
<keyword evidence="4 6" id="KW-0450">Lipoyl</keyword>
<keyword evidence="5 6" id="KW-0012">Acyltransferase</keyword>
<dbReference type="Proteomes" id="UP000671399">
    <property type="component" value="Unassembled WGS sequence"/>
</dbReference>
<feature type="domain" description="Lipoyl-binding" evidence="8">
    <location>
        <begin position="134"/>
        <end position="209"/>
    </location>
</feature>
<proteinExistence type="inferred from homology"/>
<dbReference type="InterPro" id="IPR050743">
    <property type="entry name" value="2-oxoacid_DH_E2_comp"/>
</dbReference>
<dbReference type="Gene3D" id="3.30.559.10">
    <property type="entry name" value="Chloramphenicol acetyltransferase-like domain"/>
    <property type="match status" value="1"/>
</dbReference>
<dbReference type="InterPro" id="IPR000089">
    <property type="entry name" value="Biotin_lipoyl"/>
</dbReference>
<dbReference type="PROSITE" id="PS51826">
    <property type="entry name" value="PSBD"/>
    <property type="match status" value="1"/>
</dbReference>
<evidence type="ECO:0000256" key="1">
    <source>
        <dbReference type="ARBA" id="ARBA00001938"/>
    </source>
</evidence>
<name>A0ABS3VC21_9ACTN</name>
<dbReference type="InterPro" id="IPR003016">
    <property type="entry name" value="2-oxoA_DH_lipoyl-BS"/>
</dbReference>
<feature type="region of interest" description="Disordered" evidence="7">
    <location>
        <begin position="79"/>
        <end position="149"/>
    </location>
</feature>
<gene>
    <name evidence="10" type="primary">sucB</name>
    <name evidence="10" type="ORF">JQN83_20465</name>
</gene>
<feature type="compositionally biased region" description="Low complexity" evidence="7">
    <location>
        <begin position="253"/>
        <end position="286"/>
    </location>
</feature>
<evidence type="ECO:0000313" key="11">
    <source>
        <dbReference type="Proteomes" id="UP000671399"/>
    </source>
</evidence>
<dbReference type="SUPFAM" id="SSF51230">
    <property type="entry name" value="Single hybrid motif"/>
    <property type="match status" value="2"/>
</dbReference>
<dbReference type="PANTHER" id="PTHR43178:SF5">
    <property type="entry name" value="LIPOAMIDE ACYLTRANSFERASE COMPONENT OF BRANCHED-CHAIN ALPHA-KETO ACID DEHYDROGENASE COMPLEX, MITOCHONDRIAL"/>
    <property type="match status" value="1"/>
</dbReference>
<evidence type="ECO:0000256" key="3">
    <source>
        <dbReference type="ARBA" id="ARBA00022679"/>
    </source>
</evidence>
<dbReference type="Pfam" id="PF00364">
    <property type="entry name" value="Biotin_lipoyl"/>
    <property type="match status" value="2"/>
</dbReference>
<reference evidence="10 11" key="1">
    <citation type="submission" date="2021-03" db="EMBL/GenBank/DDBJ databases">
        <authorList>
            <person name="Lee D.-H."/>
        </authorList>
    </citation>
    <scope>NUCLEOTIDE SEQUENCE [LARGE SCALE GENOMIC DNA]</scope>
    <source>
        <strain evidence="10 11">MMS20-R2-23</strain>
    </source>
</reference>
<dbReference type="Gene3D" id="2.40.50.100">
    <property type="match status" value="2"/>
</dbReference>
<evidence type="ECO:0000256" key="4">
    <source>
        <dbReference type="ARBA" id="ARBA00022823"/>
    </source>
</evidence>
<feature type="compositionally biased region" description="Basic and acidic residues" evidence="7">
    <location>
        <begin position="224"/>
        <end position="238"/>
    </location>
</feature>
<dbReference type="NCBIfam" id="TIGR02927">
    <property type="entry name" value="SucB_Actino"/>
    <property type="match status" value="1"/>
</dbReference>
<evidence type="ECO:0000313" key="10">
    <source>
        <dbReference type="EMBL" id="MBO4163173.1"/>
    </source>
</evidence>
<keyword evidence="3 6" id="KW-0808">Transferase</keyword>
<comment type="cofactor">
    <cofactor evidence="1 6">
        <name>(R)-lipoate</name>
        <dbReference type="ChEBI" id="CHEBI:83088"/>
    </cofactor>
</comment>
<dbReference type="Pfam" id="PF00198">
    <property type="entry name" value="2-oxoacid_dh"/>
    <property type="match status" value="1"/>
</dbReference>
<dbReference type="EMBL" id="JAGFWR010000012">
    <property type="protein sequence ID" value="MBO4163173.1"/>
    <property type="molecule type" value="Genomic_DNA"/>
</dbReference>
<dbReference type="RefSeq" id="WP_208568749.1">
    <property type="nucleotide sequence ID" value="NZ_JAGFWR010000012.1"/>
</dbReference>
<accession>A0ABS3VC21</accession>
<dbReference type="InterPro" id="IPR004167">
    <property type="entry name" value="PSBD"/>
</dbReference>
<dbReference type="CDD" id="cd06849">
    <property type="entry name" value="lipoyl_domain"/>
    <property type="match status" value="2"/>
</dbReference>
<dbReference type="InterPro" id="IPR023213">
    <property type="entry name" value="CAT-like_dom_sf"/>
</dbReference>
<dbReference type="InterPro" id="IPR036625">
    <property type="entry name" value="E3-bd_dom_sf"/>
</dbReference>
<dbReference type="InterPro" id="IPR001078">
    <property type="entry name" value="2-oxoacid_DH_actylTfrase"/>
</dbReference>
<feature type="region of interest" description="Disordered" evidence="7">
    <location>
        <begin position="340"/>
        <end position="375"/>
    </location>
</feature>
<dbReference type="PROSITE" id="PS50968">
    <property type="entry name" value="BIOTINYL_LIPOYL"/>
    <property type="match status" value="2"/>
</dbReference>
<feature type="domain" description="Peripheral subunit-binding (PSBD)" evidence="9">
    <location>
        <begin position="297"/>
        <end position="334"/>
    </location>
</feature>
<evidence type="ECO:0000256" key="6">
    <source>
        <dbReference type="RuleBase" id="RU003423"/>
    </source>
</evidence>
<evidence type="ECO:0000259" key="8">
    <source>
        <dbReference type="PROSITE" id="PS50968"/>
    </source>
</evidence>
<sequence length="606" mass="62415">MPVSVTMPRLGESVTEGTVTRWLKQEGETVEVDEPLLEVSTDKVDTEIPSPAAGVLSRIVVGEDETAEVGSELAVISGEGESAGSQDDGGAAEPEQAEPATEPTAAAEGTGPEPEQPEQEQPAAQAAPASSGEGTAVKMPALGESVTEGTVTRWLKQVGETVEVDEALLEVSTDKVDTEIPSPVAGTVLEIKVAEDETAAVGADLAIIGAADAAPAESTPEPEPAPKAEAKPAPKAEPEPEVAEPTQGAGYNEPAAEAESAAQPAKAEQAAQPAAPTATPARPSAPVQGGGEEAAGYVTPLVRKLAGQHGVDLASVTGTGVGGRIRKQDVLEAAEKAKAAKAAPAAPAQPAAKAPAKPAAKAQPSAKRGSTEKLPRIRATIAKRMQQSLHEMAQLTTVIEVDVTRIAKLRAQAKEAFQQRHGVKLSFLPFFALATIEALQTYPIVNASMDLDAGTITYPDAEHLGIAVDTERGLMVPVIHGAGDLNLGGIAKRIADLAERTRTNKISPDEIAGATFTLTNTGSRGALFDTPIVPSPQSAMLGTGAVVKRPVVVNDPDLGEVVAVRSMVYLALSYDHRLIDGADAARFLVAVKERLEGGNFEAELGL</sequence>
<comment type="caution">
    <text evidence="10">The sequence shown here is derived from an EMBL/GenBank/DDBJ whole genome shotgun (WGS) entry which is preliminary data.</text>
</comment>
<dbReference type="SUPFAM" id="SSF52777">
    <property type="entry name" value="CoA-dependent acyltransferases"/>
    <property type="match status" value="1"/>
</dbReference>
<dbReference type="InterPro" id="IPR011053">
    <property type="entry name" value="Single_hybrid_motif"/>
</dbReference>
<dbReference type="Gene3D" id="4.10.320.10">
    <property type="entry name" value="E3-binding domain"/>
    <property type="match status" value="1"/>
</dbReference>
<keyword evidence="11" id="KW-1185">Reference proteome</keyword>
<feature type="compositionally biased region" description="Low complexity" evidence="7">
    <location>
        <begin position="91"/>
        <end position="129"/>
    </location>
</feature>
<dbReference type="PANTHER" id="PTHR43178">
    <property type="entry name" value="DIHYDROLIPOAMIDE ACETYLTRANSFERASE COMPONENT OF PYRUVATE DEHYDROGENASE COMPLEX"/>
    <property type="match status" value="1"/>
</dbReference>